<dbReference type="Gene3D" id="2.30.42.10">
    <property type="match status" value="2"/>
</dbReference>
<keyword evidence="8" id="KW-0449">Lipoprotein</keyword>
<protein>
    <recommendedName>
        <fullName evidence="10">PDZ GRASP-type domain-containing protein</fullName>
    </recommendedName>
</protein>
<keyword evidence="4" id="KW-0519">Myristate</keyword>
<keyword evidence="9" id="KW-0479">Metal-binding</keyword>
<feature type="domain" description="PDZ GRASP-type" evidence="10">
    <location>
        <begin position="111"/>
        <end position="199"/>
    </location>
</feature>
<sequence length="362" mass="39938">MGGSQSVELPGGGTEGYHVLRVHENSPGRKAGLEPFFDFIISVCDTRLNKDDDTLKELLSAHVERPVQMLVYNCKTLSVRETTVIPSTVWGGQGLLGLTIRFGSFDGINESTWHVLEVYPNSPAAVAGLKSDSDYIIGADTSVITSEDLFSLIQRGEGKQLKLYVYNTDTDDCREVDITPDYEWGGEGSLGCHIGYGYLHRIPSLLNSVSSETPGEPLHIHKNGFIEVLVTFQNHFAYSSWYNFSACVRPTTRSPCSSSVLSFDRALVNKYKTGTGLRRSTLLPPLAVGSPLGPSAFGPQYEMMLEGAGADMAAFMCRFPDELDLLMWGSRYGSLPNWCTSIRSSFLYAKHRLMKAYRREGA</sequence>
<dbReference type="PROSITE" id="PS51865">
    <property type="entry name" value="PDZ_GRASP"/>
    <property type="match status" value="2"/>
</dbReference>
<feature type="binding site" evidence="9">
    <location>
        <position position="18"/>
    </location>
    <ligand>
        <name>Zn(2+)</name>
        <dbReference type="ChEBI" id="CHEBI:29105"/>
    </ligand>
</feature>
<evidence type="ECO:0000256" key="2">
    <source>
        <dbReference type="ARBA" id="ARBA00007144"/>
    </source>
</evidence>
<dbReference type="FunFam" id="2.30.42.10:FF:000056">
    <property type="entry name" value="Golgi reassembly-stacking protein 2 isoform 1"/>
    <property type="match status" value="1"/>
</dbReference>
<keyword evidence="3" id="KW-0597">Phosphoprotein</keyword>
<dbReference type="FunFam" id="2.30.42.10:FF:000026">
    <property type="entry name" value="Golgi reassembly stacking protein 2"/>
    <property type="match status" value="1"/>
</dbReference>
<evidence type="ECO:0000256" key="9">
    <source>
        <dbReference type="PIRSR" id="PIRSR607583-1"/>
    </source>
</evidence>
<reference evidence="11" key="2">
    <citation type="submission" date="2025-09" db="UniProtKB">
        <authorList>
            <consortium name="Ensembl"/>
        </authorList>
    </citation>
    <scope>IDENTIFICATION</scope>
</reference>
<dbReference type="Ensembl" id="ENSPMGT00000014826.1">
    <property type="protein sequence ID" value="ENSPMGP00000013891.1"/>
    <property type="gene ID" value="ENSPMGG00000011421.1"/>
</dbReference>
<comment type="subcellular location">
    <subcellularLocation>
        <location evidence="1">Golgi apparatus membrane</location>
    </subcellularLocation>
</comment>
<evidence type="ECO:0000256" key="4">
    <source>
        <dbReference type="ARBA" id="ARBA00022707"/>
    </source>
</evidence>
<comment type="similarity">
    <text evidence="2">Belongs to the GORASP family.</text>
</comment>
<evidence type="ECO:0000256" key="5">
    <source>
        <dbReference type="ARBA" id="ARBA00022737"/>
    </source>
</evidence>
<dbReference type="InterPro" id="IPR007583">
    <property type="entry name" value="GRASP55_65"/>
</dbReference>
<keyword evidence="5" id="KW-0677">Repeat</keyword>
<evidence type="ECO:0000313" key="11">
    <source>
        <dbReference type="Ensembl" id="ENSPMGP00000013891.1"/>
    </source>
</evidence>
<evidence type="ECO:0000256" key="6">
    <source>
        <dbReference type="ARBA" id="ARBA00023034"/>
    </source>
</evidence>
<dbReference type="AlphaFoldDB" id="A0A3B4ABK9"/>
<organism evidence="11 12">
    <name type="scientific">Periophthalmus magnuspinnatus</name>
    <dbReference type="NCBI Taxonomy" id="409849"/>
    <lineage>
        <taxon>Eukaryota</taxon>
        <taxon>Metazoa</taxon>
        <taxon>Chordata</taxon>
        <taxon>Craniata</taxon>
        <taxon>Vertebrata</taxon>
        <taxon>Euteleostomi</taxon>
        <taxon>Actinopterygii</taxon>
        <taxon>Neopterygii</taxon>
        <taxon>Teleostei</taxon>
        <taxon>Neoteleostei</taxon>
        <taxon>Acanthomorphata</taxon>
        <taxon>Gobiaria</taxon>
        <taxon>Gobiiformes</taxon>
        <taxon>Gobioidei</taxon>
        <taxon>Gobiidae</taxon>
        <taxon>Oxudercinae</taxon>
        <taxon>Periophthalmus</taxon>
    </lineage>
</organism>
<keyword evidence="7" id="KW-0472">Membrane</keyword>
<dbReference type="Proteomes" id="UP000261520">
    <property type="component" value="Unplaced"/>
</dbReference>
<evidence type="ECO:0000256" key="7">
    <source>
        <dbReference type="ARBA" id="ARBA00023136"/>
    </source>
</evidence>
<dbReference type="Pfam" id="PF04495">
    <property type="entry name" value="GRASP55_65"/>
    <property type="match status" value="1"/>
</dbReference>
<dbReference type="PANTHER" id="PTHR12893:SF1">
    <property type="entry name" value="GOLGI REASSEMBLY-STACKING PROTEIN 2"/>
    <property type="match status" value="1"/>
</dbReference>
<accession>A0A3B4ABK9</accession>
<dbReference type="InterPro" id="IPR024958">
    <property type="entry name" value="GRASP_PDZ"/>
</dbReference>
<reference evidence="11" key="1">
    <citation type="submission" date="2025-08" db="UniProtKB">
        <authorList>
            <consortium name="Ensembl"/>
        </authorList>
    </citation>
    <scope>IDENTIFICATION</scope>
</reference>
<evidence type="ECO:0000256" key="3">
    <source>
        <dbReference type="ARBA" id="ARBA00022553"/>
    </source>
</evidence>
<name>A0A3B4ABK9_9GOBI</name>
<proteinExistence type="inferred from homology"/>
<dbReference type="SUPFAM" id="SSF50156">
    <property type="entry name" value="PDZ domain-like"/>
    <property type="match status" value="2"/>
</dbReference>
<dbReference type="STRING" id="409849.ENSPMGP00000013891"/>
<evidence type="ECO:0000313" key="12">
    <source>
        <dbReference type="Proteomes" id="UP000261520"/>
    </source>
</evidence>
<evidence type="ECO:0000259" key="10">
    <source>
        <dbReference type="PROSITE" id="PS51865"/>
    </source>
</evidence>
<feature type="domain" description="PDZ GRASP-type" evidence="10">
    <location>
        <begin position="15"/>
        <end position="105"/>
    </location>
</feature>
<keyword evidence="9" id="KW-0862">Zinc</keyword>
<keyword evidence="12" id="KW-1185">Reference proteome</keyword>
<dbReference type="InterPro" id="IPR036034">
    <property type="entry name" value="PDZ_sf"/>
</dbReference>
<dbReference type="GO" id="GO:0007030">
    <property type="term" value="P:Golgi organization"/>
    <property type="evidence" value="ECO:0007669"/>
    <property type="project" value="TreeGrafter"/>
</dbReference>
<dbReference type="PANTHER" id="PTHR12893">
    <property type="entry name" value="GOLGI REASSEMBLY STACKING PROTEIN GRASP"/>
    <property type="match status" value="1"/>
</dbReference>
<keyword evidence="6" id="KW-0333">Golgi apparatus</keyword>
<evidence type="ECO:0000256" key="1">
    <source>
        <dbReference type="ARBA" id="ARBA00004394"/>
    </source>
</evidence>
<dbReference type="GO" id="GO:0046872">
    <property type="term" value="F:metal ion binding"/>
    <property type="evidence" value="ECO:0007669"/>
    <property type="project" value="UniProtKB-KW"/>
</dbReference>
<dbReference type="GO" id="GO:0000139">
    <property type="term" value="C:Golgi membrane"/>
    <property type="evidence" value="ECO:0007669"/>
    <property type="project" value="UniProtKB-SubCell"/>
</dbReference>
<evidence type="ECO:0000256" key="8">
    <source>
        <dbReference type="ARBA" id="ARBA00023288"/>
    </source>
</evidence>